<protein>
    <recommendedName>
        <fullName evidence="3">Lipoprotein</fullName>
    </recommendedName>
</protein>
<dbReference type="Proteomes" id="UP000822862">
    <property type="component" value="Chromosome"/>
</dbReference>
<organism evidence="1 2">
    <name type="scientific">Candidatus Rhabdochlamydia porcellionis</name>
    <dbReference type="NCBI Taxonomy" id="225148"/>
    <lineage>
        <taxon>Bacteria</taxon>
        <taxon>Pseudomonadati</taxon>
        <taxon>Chlamydiota</taxon>
        <taxon>Chlamydiia</taxon>
        <taxon>Parachlamydiales</taxon>
        <taxon>Candidatus Rhabdochlamydiaceae</taxon>
        <taxon>Candidatus Rhabdochlamydia</taxon>
    </lineage>
</organism>
<dbReference type="RefSeq" id="WP_194845375.1">
    <property type="nucleotide sequence ID" value="NZ_CP075585.1"/>
</dbReference>
<dbReference type="EMBL" id="CP075585">
    <property type="protein sequence ID" value="QZA58934.1"/>
    <property type="molecule type" value="Genomic_DNA"/>
</dbReference>
<accession>A0ABX8YZU8</accession>
<name>A0ABX8YZU8_9BACT</name>
<evidence type="ECO:0008006" key="3">
    <source>
        <dbReference type="Google" id="ProtNLM"/>
    </source>
</evidence>
<proteinExistence type="predicted"/>
<evidence type="ECO:0000313" key="2">
    <source>
        <dbReference type="Proteomes" id="UP000822862"/>
    </source>
</evidence>
<sequence length="50" mass="5541">MMRLLSMVFGVICLSGCYQMRCDEDLRTVPVTNNPSIVPNKGGFPPFSSM</sequence>
<gene>
    <name evidence="1" type="ORF">RHAB15C_0000815</name>
</gene>
<evidence type="ECO:0000313" key="1">
    <source>
        <dbReference type="EMBL" id="QZA58934.1"/>
    </source>
</evidence>
<keyword evidence="2" id="KW-1185">Reference proteome</keyword>
<reference evidence="1 2" key="1">
    <citation type="submission" date="2021-05" db="EMBL/GenBank/DDBJ databases">
        <title>Ecology and evolution of chlamydial symbionts of arthropods.</title>
        <authorList>
            <person name="Halter T."/>
            <person name="Sixt B.S."/>
            <person name="Toenshoff E.R."/>
            <person name="Koestlbacher S."/>
            <person name="Schulz F."/>
            <person name="Kostanjsek R."/>
            <person name="Collingro A."/>
            <person name="Hendrickx F."/>
            <person name="Horn M."/>
        </authorList>
    </citation>
    <scope>NUCLEOTIDE SEQUENCE [LARGE SCALE GENOMIC DNA]</scope>
    <source>
        <strain evidence="1 2">15C</strain>
    </source>
</reference>